<sequence length="82" mass="8810">MVGQFESGKDTVQVITESAATHIGNIATIITGAIRDIARETGDLLTDVIEMREASARARADHESQRPESEDAAVEVEVSRAD</sequence>
<evidence type="ECO:0008006" key="4">
    <source>
        <dbReference type="Google" id="ProtNLM"/>
    </source>
</evidence>
<protein>
    <recommendedName>
        <fullName evidence="4">Methyl-accepting chemotaxis protein</fullName>
    </recommendedName>
</protein>
<evidence type="ECO:0000256" key="1">
    <source>
        <dbReference type="SAM" id="MobiDB-lite"/>
    </source>
</evidence>
<evidence type="ECO:0000313" key="2">
    <source>
        <dbReference type="EMBL" id="MFD2457893.1"/>
    </source>
</evidence>
<dbReference type="EMBL" id="JBHUKU010000002">
    <property type="protein sequence ID" value="MFD2457893.1"/>
    <property type="molecule type" value="Genomic_DNA"/>
</dbReference>
<gene>
    <name evidence="2" type="ORF">ACFSYJ_04750</name>
</gene>
<accession>A0ABW5G9Z7</accession>
<evidence type="ECO:0000313" key="3">
    <source>
        <dbReference type="Proteomes" id="UP001597419"/>
    </source>
</evidence>
<comment type="caution">
    <text evidence="2">The sequence shown here is derived from an EMBL/GenBank/DDBJ whole genome shotgun (WGS) entry which is preliminary data.</text>
</comment>
<dbReference type="Proteomes" id="UP001597419">
    <property type="component" value="Unassembled WGS sequence"/>
</dbReference>
<keyword evidence="3" id="KW-1185">Reference proteome</keyword>
<organism evidence="2 3">
    <name type="scientific">Amycolatopsis samaneae</name>
    <dbReference type="NCBI Taxonomy" id="664691"/>
    <lineage>
        <taxon>Bacteria</taxon>
        <taxon>Bacillati</taxon>
        <taxon>Actinomycetota</taxon>
        <taxon>Actinomycetes</taxon>
        <taxon>Pseudonocardiales</taxon>
        <taxon>Pseudonocardiaceae</taxon>
        <taxon>Amycolatopsis</taxon>
    </lineage>
</organism>
<name>A0ABW5G9Z7_9PSEU</name>
<feature type="region of interest" description="Disordered" evidence="1">
    <location>
        <begin position="56"/>
        <end position="82"/>
    </location>
</feature>
<feature type="compositionally biased region" description="Basic and acidic residues" evidence="1">
    <location>
        <begin position="56"/>
        <end position="69"/>
    </location>
</feature>
<proteinExistence type="predicted"/>
<dbReference type="RefSeq" id="WP_345389708.1">
    <property type="nucleotide sequence ID" value="NZ_BAABHG010000003.1"/>
</dbReference>
<reference evidence="3" key="1">
    <citation type="journal article" date="2019" name="Int. J. Syst. Evol. Microbiol.">
        <title>The Global Catalogue of Microorganisms (GCM) 10K type strain sequencing project: providing services to taxonomists for standard genome sequencing and annotation.</title>
        <authorList>
            <consortium name="The Broad Institute Genomics Platform"/>
            <consortium name="The Broad Institute Genome Sequencing Center for Infectious Disease"/>
            <person name="Wu L."/>
            <person name="Ma J."/>
        </authorList>
    </citation>
    <scope>NUCLEOTIDE SEQUENCE [LARGE SCALE GENOMIC DNA]</scope>
    <source>
        <strain evidence="3">CGMCC 4.7643</strain>
    </source>
</reference>